<reference evidence="2 3" key="1">
    <citation type="submission" date="2019-05" db="EMBL/GenBank/DDBJ databases">
        <title>Another draft genome of Portunus trituberculatus and its Hox gene families provides insights of decapod evolution.</title>
        <authorList>
            <person name="Jeong J.-H."/>
            <person name="Song I."/>
            <person name="Kim S."/>
            <person name="Choi T."/>
            <person name="Kim D."/>
            <person name="Ryu S."/>
            <person name="Kim W."/>
        </authorList>
    </citation>
    <scope>NUCLEOTIDE SEQUENCE [LARGE SCALE GENOMIC DNA]</scope>
    <source>
        <tissue evidence="2">Muscle</tissue>
    </source>
</reference>
<evidence type="ECO:0000256" key="1">
    <source>
        <dbReference type="SAM" id="MobiDB-lite"/>
    </source>
</evidence>
<accession>A0A5B7JJ20</accession>
<sequence length="98" mass="10681">MVQGKGDPLAARLSSASRLPLVRLVSRRQLSIIHSSFYTDSLPFTPTVGDKNWPGATKTITTPEITTEITTKITTPEFTTPEITTPKITTPKITTPTI</sequence>
<comment type="caution">
    <text evidence="2">The sequence shown here is derived from an EMBL/GenBank/DDBJ whole genome shotgun (WGS) entry which is preliminary data.</text>
</comment>
<organism evidence="2 3">
    <name type="scientific">Portunus trituberculatus</name>
    <name type="common">Swimming crab</name>
    <name type="synonym">Neptunus trituberculatus</name>
    <dbReference type="NCBI Taxonomy" id="210409"/>
    <lineage>
        <taxon>Eukaryota</taxon>
        <taxon>Metazoa</taxon>
        <taxon>Ecdysozoa</taxon>
        <taxon>Arthropoda</taxon>
        <taxon>Crustacea</taxon>
        <taxon>Multicrustacea</taxon>
        <taxon>Malacostraca</taxon>
        <taxon>Eumalacostraca</taxon>
        <taxon>Eucarida</taxon>
        <taxon>Decapoda</taxon>
        <taxon>Pleocyemata</taxon>
        <taxon>Brachyura</taxon>
        <taxon>Eubrachyura</taxon>
        <taxon>Portunoidea</taxon>
        <taxon>Portunidae</taxon>
        <taxon>Portuninae</taxon>
        <taxon>Portunus</taxon>
    </lineage>
</organism>
<dbReference type="AlphaFoldDB" id="A0A5B7JJ20"/>
<protein>
    <submittedName>
        <fullName evidence="2">Uncharacterized protein</fullName>
    </submittedName>
</protein>
<feature type="region of interest" description="Disordered" evidence="1">
    <location>
        <begin position="73"/>
        <end position="98"/>
    </location>
</feature>
<evidence type="ECO:0000313" key="3">
    <source>
        <dbReference type="Proteomes" id="UP000324222"/>
    </source>
</evidence>
<keyword evidence="3" id="KW-1185">Reference proteome</keyword>
<dbReference type="EMBL" id="VSRR010099888">
    <property type="protein sequence ID" value="MPC94789.1"/>
    <property type="molecule type" value="Genomic_DNA"/>
</dbReference>
<evidence type="ECO:0000313" key="2">
    <source>
        <dbReference type="EMBL" id="MPC94789.1"/>
    </source>
</evidence>
<dbReference type="Proteomes" id="UP000324222">
    <property type="component" value="Unassembled WGS sequence"/>
</dbReference>
<name>A0A5B7JJ20_PORTR</name>
<gene>
    <name evidence="2" type="ORF">E2C01_089975</name>
</gene>
<proteinExistence type="predicted"/>